<dbReference type="HOGENOM" id="CLU_974649_0_0_1"/>
<protein>
    <recommendedName>
        <fullName evidence="8">Glutathione peroxidase</fullName>
    </recommendedName>
</protein>
<dbReference type="InterPro" id="IPR000889">
    <property type="entry name" value="Glutathione_peroxidase"/>
</dbReference>
<dbReference type="Gene3D" id="3.40.30.10">
    <property type="entry name" value="Glutaredoxin"/>
    <property type="match status" value="1"/>
</dbReference>
<reference evidence="6" key="2">
    <citation type="submission" date="2024-10" db="UniProtKB">
        <authorList>
            <consortium name="EnsemblProtists"/>
        </authorList>
    </citation>
    <scope>IDENTIFICATION</scope>
</reference>
<dbReference type="RefSeq" id="XP_005767789.1">
    <property type="nucleotide sequence ID" value="XM_005767732.1"/>
</dbReference>
<dbReference type="GeneID" id="17261506"/>
<dbReference type="OMA" id="PTDQGWF"/>
<feature type="region of interest" description="Disordered" evidence="4">
    <location>
        <begin position="69"/>
        <end position="94"/>
    </location>
</feature>
<dbReference type="STRING" id="2903.R1DLI3"/>
<dbReference type="KEGG" id="ehx:EMIHUDRAFT_464484"/>
<organism evidence="6 7">
    <name type="scientific">Emiliania huxleyi (strain CCMP1516)</name>
    <dbReference type="NCBI Taxonomy" id="280463"/>
    <lineage>
        <taxon>Eukaryota</taxon>
        <taxon>Haptista</taxon>
        <taxon>Haptophyta</taxon>
        <taxon>Prymnesiophyceae</taxon>
        <taxon>Isochrysidales</taxon>
        <taxon>Noelaerhabdaceae</taxon>
        <taxon>Emiliania</taxon>
    </lineage>
</organism>
<dbReference type="GO" id="GO:0004601">
    <property type="term" value="F:peroxidase activity"/>
    <property type="evidence" value="ECO:0007669"/>
    <property type="project" value="UniProtKB-KW"/>
</dbReference>
<dbReference type="PANTHER" id="PTHR11592:SF78">
    <property type="entry name" value="GLUTATHIONE PEROXIDASE"/>
    <property type="match status" value="1"/>
</dbReference>
<name>A0A0D3IVS5_EMIH1</name>
<reference evidence="7" key="1">
    <citation type="journal article" date="2013" name="Nature">
        <title>Pan genome of the phytoplankton Emiliania underpins its global distribution.</title>
        <authorList>
            <person name="Read B.A."/>
            <person name="Kegel J."/>
            <person name="Klute M.J."/>
            <person name="Kuo A."/>
            <person name="Lefebvre S.C."/>
            <person name="Maumus F."/>
            <person name="Mayer C."/>
            <person name="Miller J."/>
            <person name="Monier A."/>
            <person name="Salamov A."/>
            <person name="Young J."/>
            <person name="Aguilar M."/>
            <person name="Claverie J.M."/>
            <person name="Frickenhaus S."/>
            <person name="Gonzalez K."/>
            <person name="Herman E.K."/>
            <person name="Lin Y.C."/>
            <person name="Napier J."/>
            <person name="Ogata H."/>
            <person name="Sarno A.F."/>
            <person name="Shmutz J."/>
            <person name="Schroeder D."/>
            <person name="de Vargas C."/>
            <person name="Verret F."/>
            <person name="von Dassow P."/>
            <person name="Valentin K."/>
            <person name="Van de Peer Y."/>
            <person name="Wheeler G."/>
            <person name="Dacks J.B."/>
            <person name="Delwiche C.F."/>
            <person name="Dyhrman S.T."/>
            <person name="Glockner G."/>
            <person name="John U."/>
            <person name="Richards T."/>
            <person name="Worden A.Z."/>
            <person name="Zhang X."/>
            <person name="Grigoriev I.V."/>
            <person name="Allen A.E."/>
            <person name="Bidle K."/>
            <person name="Borodovsky M."/>
            <person name="Bowler C."/>
            <person name="Brownlee C."/>
            <person name="Cock J.M."/>
            <person name="Elias M."/>
            <person name="Gladyshev V.N."/>
            <person name="Groth M."/>
            <person name="Guda C."/>
            <person name="Hadaegh A."/>
            <person name="Iglesias-Rodriguez M.D."/>
            <person name="Jenkins J."/>
            <person name="Jones B.M."/>
            <person name="Lawson T."/>
            <person name="Leese F."/>
            <person name="Lindquist E."/>
            <person name="Lobanov A."/>
            <person name="Lomsadze A."/>
            <person name="Malik S.B."/>
            <person name="Marsh M.E."/>
            <person name="Mackinder L."/>
            <person name="Mock T."/>
            <person name="Mueller-Roeber B."/>
            <person name="Pagarete A."/>
            <person name="Parker M."/>
            <person name="Probert I."/>
            <person name="Quesneville H."/>
            <person name="Raines C."/>
            <person name="Rensing S.A."/>
            <person name="Riano-Pachon D.M."/>
            <person name="Richier S."/>
            <person name="Rokitta S."/>
            <person name="Shiraiwa Y."/>
            <person name="Soanes D.M."/>
            <person name="van der Giezen M."/>
            <person name="Wahlund T.M."/>
            <person name="Williams B."/>
            <person name="Wilson W."/>
            <person name="Wolfe G."/>
            <person name="Wurch L.L."/>
        </authorList>
    </citation>
    <scope>NUCLEOTIDE SEQUENCE</scope>
</reference>
<evidence type="ECO:0000256" key="4">
    <source>
        <dbReference type="SAM" id="MobiDB-lite"/>
    </source>
</evidence>
<evidence type="ECO:0000313" key="6">
    <source>
        <dbReference type="EnsemblProtists" id="EOD15360"/>
    </source>
</evidence>
<evidence type="ECO:0000256" key="5">
    <source>
        <dbReference type="SAM" id="SignalP"/>
    </source>
</evidence>
<dbReference type="PROSITE" id="PS51355">
    <property type="entry name" value="GLUTATHIONE_PEROXID_3"/>
    <property type="match status" value="1"/>
</dbReference>
<comment type="similarity">
    <text evidence="1">Belongs to the glutathione peroxidase family.</text>
</comment>
<dbReference type="SUPFAM" id="SSF52833">
    <property type="entry name" value="Thioredoxin-like"/>
    <property type="match status" value="1"/>
</dbReference>
<feature type="signal peptide" evidence="5">
    <location>
        <begin position="1"/>
        <end position="20"/>
    </location>
</feature>
<dbReference type="Pfam" id="PF00255">
    <property type="entry name" value="GSHPx"/>
    <property type="match status" value="1"/>
</dbReference>
<feature type="compositionally biased region" description="Pro residues" evidence="4">
    <location>
        <begin position="76"/>
        <end position="88"/>
    </location>
</feature>
<dbReference type="PANTHER" id="PTHR11592">
    <property type="entry name" value="GLUTATHIONE PEROXIDASE"/>
    <property type="match status" value="1"/>
</dbReference>
<keyword evidence="7" id="KW-1185">Reference proteome</keyword>
<feature type="chain" id="PRO_5044291225" description="Glutathione peroxidase" evidence="5">
    <location>
        <begin position="21"/>
        <end position="286"/>
    </location>
</feature>
<dbReference type="EnsemblProtists" id="EOD15360">
    <property type="protein sequence ID" value="EOD15360"/>
    <property type="gene ID" value="EMIHUDRAFT_464484"/>
</dbReference>
<evidence type="ECO:0000256" key="2">
    <source>
        <dbReference type="ARBA" id="ARBA00022559"/>
    </source>
</evidence>
<keyword evidence="3" id="KW-0560">Oxidoreductase</keyword>
<evidence type="ECO:0000256" key="1">
    <source>
        <dbReference type="ARBA" id="ARBA00006926"/>
    </source>
</evidence>
<dbReference type="AlphaFoldDB" id="A0A0D3IVS5"/>
<dbReference type="InterPro" id="IPR036249">
    <property type="entry name" value="Thioredoxin-like_sf"/>
</dbReference>
<dbReference type="PaxDb" id="2903-EOD15360"/>
<proteinExistence type="inferred from homology"/>
<dbReference type="GO" id="GO:0006979">
    <property type="term" value="P:response to oxidative stress"/>
    <property type="evidence" value="ECO:0007669"/>
    <property type="project" value="InterPro"/>
</dbReference>
<evidence type="ECO:0008006" key="8">
    <source>
        <dbReference type="Google" id="ProtNLM"/>
    </source>
</evidence>
<sequence length="286" mass="30703">MAVRCGCLLVPLLLASDASGVRIAPRRAVVRDAAAVAAGVALLGRQWPASADEGEGELAAAPAAASVAEAVSEPDAAPPPAPAPPPTPSFDVPFRGEPTPIKPFLGRASIVVNVKFDDPATLDQLPGLQALYARYNAEGLHVLAFPTDQGWFEADDSNTLRLKFKSVYDFGQYPAAVVFDKADLLGGNALPFYSWLTRSMSNPWGVQRLVFDYEKFLLAPDGTPLRRYPRKYPPQNMEADIEAVLAGRPLPPPSPALAKAWEDAKREAVKSEYAFKPGYNYVAGRG</sequence>
<dbReference type="Proteomes" id="UP000013827">
    <property type="component" value="Unassembled WGS sequence"/>
</dbReference>
<keyword evidence="2" id="KW-0575">Peroxidase</keyword>
<dbReference type="eggNOG" id="KOG1651">
    <property type="taxonomic scope" value="Eukaryota"/>
</dbReference>
<keyword evidence="5" id="KW-0732">Signal</keyword>
<evidence type="ECO:0000313" key="7">
    <source>
        <dbReference type="Proteomes" id="UP000013827"/>
    </source>
</evidence>
<accession>A0A0D3IVS5</accession>
<evidence type="ECO:0000256" key="3">
    <source>
        <dbReference type="ARBA" id="ARBA00023002"/>
    </source>
</evidence>